<dbReference type="STRING" id="30019.A0A0M4ECU1"/>
<dbReference type="OrthoDB" id="7865260at2759"/>
<keyword evidence="5" id="KW-1185">Reference proteome</keyword>
<feature type="signal peptide" evidence="3">
    <location>
        <begin position="1"/>
        <end position="19"/>
    </location>
</feature>
<dbReference type="OMA" id="LDAYQKH"/>
<evidence type="ECO:0000256" key="1">
    <source>
        <dbReference type="SAM" id="Coils"/>
    </source>
</evidence>
<feature type="coiled-coil region" evidence="1">
    <location>
        <begin position="117"/>
        <end position="144"/>
    </location>
</feature>
<feature type="chain" id="PRO_5005793056" evidence="3">
    <location>
        <begin position="20"/>
        <end position="424"/>
    </location>
</feature>
<dbReference type="Proteomes" id="UP000494163">
    <property type="component" value="Chromosome 2L"/>
</dbReference>
<sequence>MKLLISVLLLGCFYASTTAQDIKKIEQLLQQQTQDLNETNRLMEHINSTNKQIVVDLAQQRVWLSSIQNVEQLMAKQNLFLDAQSVVIKEALNNITKRGGEYTERLLKELANLARLQLSTKLQISNLEQKLDAYQNNMVRNARNIDNNILDLTKLISRAVLPQLIGLQCSFDSLETSHINIEVELKSLARIKELSENSSSKLNTLGQQLSSLNRTQEARLSALTGAVNQLKPINTWQMENALRELILSQKRVEIDLESCGKHSTPYVVHQRPTVYSQSYTIEEAAPAHTPQPSKPDLVQVWTVKEPNRPRAPQQTSAYADSPKPKPQPGRPSNPGHNHYHSLKSGTAAAHAVSWQERLPWEAAAQYQSVPAPTYKPYKRPSPTQKPCTINSASSSYGPLLSPPPSYAQSIPSQGQQSWYVASTY</sequence>
<feature type="coiled-coil region" evidence="1">
    <location>
        <begin position="22"/>
        <end position="49"/>
    </location>
</feature>
<evidence type="ECO:0000256" key="2">
    <source>
        <dbReference type="SAM" id="MobiDB-lite"/>
    </source>
</evidence>
<name>A0A0M4ECU1_DROBS</name>
<dbReference type="AlphaFoldDB" id="A0A0M4ECU1"/>
<evidence type="ECO:0000313" key="4">
    <source>
        <dbReference type="EMBL" id="ALC39497.1"/>
    </source>
</evidence>
<accession>A0A0M4ECU1</accession>
<reference evidence="4 5" key="1">
    <citation type="submission" date="2015-08" db="EMBL/GenBank/DDBJ databases">
        <title>Ancestral chromatin configuration constrains chromatin evolution on differentiating sex chromosomes in Drosophila.</title>
        <authorList>
            <person name="Zhou Q."/>
            <person name="Bachtrog D."/>
        </authorList>
    </citation>
    <scope>NUCLEOTIDE SEQUENCE [LARGE SCALE GENOMIC DNA]</scope>
    <source>
        <tissue evidence="4">Whole larvae</tissue>
    </source>
</reference>
<proteinExistence type="predicted"/>
<keyword evidence="1" id="KW-0175">Coiled coil</keyword>
<feature type="region of interest" description="Disordered" evidence="2">
    <location>
        <begin position="371"/>
        <end position="424"/>
    </location>
</feature>
<evidence type="ECO:0000256" key="3">
    <source>
        <dbReference type="SAM" id="SignalP"/>
    </source>
</evidence>
<feature type="region of interest" description="Disordered" evidence="2">
    <location>
        <begin position="307"/>
        <end position="341"/>
    </location>
</feature>
<dbReference type="SMR" id="A0A0M4ECU1"/>
<protein>
    <submittedName>
        <fullName evidence="4">CG13084</fullName>
    </submittedName>
</protein>
<feature type="compositionally biased region" description="Polar residues" evidence="2">
    <location>
        <begin position="381"/>
        <end position="390"/>
    </location>
</feature>
<dbReference type="EMBL" id="CP012523">
    <property type="protein sequence ID" value="ALC39497.1"/>
    <property type="molecule type" value="Genomic_DNA"/>
</dbReference>
<organism evidence="4 5">
    <name type="scientific">Drosophila busckii</name>
    <name type="common">Fruit fly</name>
    <dbReference type="NCBI Taxonomy" id="30019"/>
    <lineage>
        <taxon>Eukaryota</taxon>
        <taxon>Metazoa</taxon>
        <taxon>Ecdysozoa</taxon>
        <taxon>Arthropoda</taxon>
        <taxon>Hexapoda</taxon>
        <taxon>Insecta</taxon>
        <taxon>Pterygota</taxon>
        <taxon>Neoptera</taxon>
        <taxon>Endopterygota</taxon>
        <taxon>Diptera</taxon>
        <taxon>Brachycera</taxon>
        <taxon>Muscomorpha</taxon>
        <taxon>Ephydroidea</taxon>
        <taxon>Drosophilidae</taxon>
        <taxon>Drosophila</taxon>
    </lineage>
</organism>
<keyword evidence="3" id="KW-0732">Signal</keyword>
<feature type="compositionally biased region" description="Polar residues" evidence="2">
    <location>
        <begin position="408"/>
        <end position="424"/>
    </location>
</feature>
<evidence type="ECO:0000313" key="5">
    <source>
        <dbReference type="Proteomes" id="UP000494163"/>
    </source>
</evidence>
<gene>
    <name evidence="4" type="ORF">Dbus_chr2Lg1582</name>
</gene>